<evidence type="ECO:0008006" key="2">
    <source>
        <dbReference type="Google" id="ProtNLM"/>
    </source>
</evidence>
<proteinExistence type="predicted"/>
<organism evidence="1">
    <name type="scientific">Oscillatoriales cyanobacterium SpSt-418</name>
    <dbReference type="NCBI Taxonomy" id="2282169"/>
    <lineage>
        <taxon>Bacteria</taxon>
        <taxon>Bacillati</taxon>
        <taxon>Cyanobacteriota</taxon>
        <taxon>Cyanophyceae</taxon>
        <taxon>Oscillatoriophycideae</taxon>
        <taxon>Oscillatoriales</taxon>
    </lineage>
</organism>
<protein>
    <recommendedName>
        <fullName evidence="2">SH3 domain-containing protein</fullName>
    </recommendedName>
</protein>
<name>A0A7C3PFP5_9CYAN</name>
<sequence>MNRIFILGTAGAIALVVGGKIALNKQPASESALAVQSNSVLSIPSPIAVSPGQQLNPSSTPAPSPSYYSRRISTCAGAGRNANFRAHPSLDPRSILGVIRYGESVQLTGKVIQGDGVTWYEAIAPALYSSLDAGAQNRLESNQIGWIASCFIED</sequence>
<dbReference type="EMBL" id="DSRU01000226">
    <property type="protein sequence ID" value="HFM99133.1"/>
    <property type="molecule type" value="Genomic_DNA"/>
</dbReference>
<reference evidence="1" key="1">
    <citation type="journal article" date="2020" name="mSystems">
        <title>Genome- and Community-Level Interaction Insights into Carbon Utilization and Element Cycling Functions of Hydrothermarchaeota in Hydrothermal Sediment.</title>
        <authorList>
            <person name="Zhou Z."/>
            <person name="Liu Y."/>
            <person name="Xu W."/>
            <person name="Pan J."/>
            <person name="Luo Z.H."/>
            <person name="Li M."/>
        </authorList>
    </citation>
    <scope>NUCLEOTIDE SEQUENCE [LARGE SCALE GENOMIC DNA]</scope>
    <source>
        <strain evidence="1">SpSt-418</strain>
    </source>
</reference>
<evidence type="ECO:0000313" key="1">
    <source>
        <dbReference type="EMBL" id="HFM99133.1"/>
    </source>
</evidence>
<gene>
    <name evidence="1" type="ORF">ENR64_15515</name>
</gene>
<comment type="caution">
    <text evidence="1">The sequence shown here is derived from an EMBL/GenBank/DDBJ whole genome shotgun (WGS) entry which is preliminary data.</text>
</comment>
<dbReference type="AlphaFoldDB" id="A0A7C3PFP5"/>
<accession>A0A7C3PFP5</accession>